<protein>
    <submittedName>
        <fullName evidence="2">Relaxase/mobilization nuclease domain-containing protein</fullName>
    </submittedName>
</protein>
<dbReference type="Pfam" id="PF03432">
    <property type="entry name" value="Relaxase"/>
    <property type="match status" value="1"/>
</dbReference>
<gene>
    <name evidence="2" type="ORF">NMU02_13610</name>
</gene>
<organism evidence="2 3">
    <name type="scientific">Coprobacter tertius</name>
    <dbReference type="NCBI Taxonomy" id="2944915"/>
    <lineage>
        <taxon>Bacteria</taxon>
        <taxon>Pseudomonadati</taxon>
        <taxon>Bacteroidota</taxon>
        <taxon>Bacteroidia</taxon>
        <taxon>Bacteroidales</taxon>
        <taxon>Barnesiellaceae</taxon>
        <taxon>Coprobacter</taxon>
    </lineage>
</organism>
<keyword evidence="3" id="KW-1185">Reference proteome</keyword>
<accession>A0ABT1MKG0</accession>
<name>A0ABT1MKG0_9BACT</name>
<feature type="non-terminal residue" evidence="2">
    <location>
        <position position="170"/>
    </location>
</feature>
<proteinExistence type="predicted"/>
<evidence type="ECO:0000313" key="2">
    <source>
        <dbReference type="EMBL" id="MCP9613129.1"/>
    </source>
</evidence>
<comment type="caution">
    <text evidence="2">The sequence shown here is derived from an EMBL/GenBank/DDBJ whole genome shotgun (WGS) entry which is preliminary data.</text>
</comment>
<dbReference type="RefSeq" id="WP_255028524.1">
    <property type="nucleotide sequence ID" value="NZ_JANDHW010000025.1"/>
</dbReference>
<dbReference type="InterPro" id="IPR005094">
    <property type="entry name" value="Endonuclease_MobA/VirD2"/>
</dbReference>
<evidence type="ECO:0000313" key="3">
    <source>
        <dbReference type="Proteomes" id="UP001205603"/>
    </source>
</evidence>
<evidence type="ECO:0000259" key="1">
    <source>
        <dbReference type="Pfam" id="PF03432"/>
    </source>
</evidence>
<reference evidence="2 3" key="1">
    <citation type="submission" date="2022-07" db="EMBL/GenBank/DDBJ databases">
        <title>Fecal culturing of patients with breast cancer.</title>
        <authorList>
            <person name="Teng N.M.Y."/>
            <person name="Kiu R."/>
            <person name="Evans R."/>
            <person name="Baker D.J."/>
            <person name="Zenner C."/>
            <person name="Robinson S.D."/>
            <person name="Hall L.J."/>
        </authorList>
    </citation>
    <scope>NUCLEOTIDE SEQUENCE [LARGE SCALE GENOMIC DNA]</scope>
    <source>
        <strain evidence="2 3">LH1063</strain>
    </source>
</reference>
<dbReference type="Proteomes" id="UP001205603">
    <property type="component" value="Unassembled WGS sequence"/>
</dbReference>
<sequence>MIGKITKGGSFKGCVKYVLDKEKAELLFADGVLLGSDENIINGFETQRQLKPEISKPVGHISLSFSPQDAPRLSDKALIRLAQEYLKEMGIDNTQYIIVRHNDARHPHCHIVFNRIDNEGKLINDKNDFYRNGQVTKKLKEKYGLTFGKGKMQVNRNKLKEPDKTKYQIH</sequence>
<feature type="domain" description="MobA/VirD2-like nuclease" evidence="1">
    <location>
        <begin position="17"/>
        <end position="145"/>
    </location>
</feature>
<dbReference type="EMBL" id="JANDHW010000025">
    <property type="protein sequence ID" value="MCP9613129.1"/>
    <property type="molecule type" value="Genomic_DNA"/>
</dbReference>